<feature type="domain" description="BetI-type transcriptional repressor C-terminal" evidence="2">
    <location>
        <begin position="88"/>
        <end position="190"/>
    </location>
</feature>
<dbReference type="SUPFAM" id="SSF46689">
    <property type="entry name" value="Homeodomain-like"/>
    <property type="match status" value="1"/>
</dbReference>
<keyword evidence="1" id="KW-0238">DNA-binding</keyword>
<dbReference type="InterPro" id="IPR009057">
    <property type="entry name" value="Homeodomain-like_sf"/>
</dbReference>
<dbReference type="RefSeq" id="WP_344795393.1">
    <property type="nucleotide sequence ID" value="NZ_BAABAU010000001.1"/>
</dbReference>
<dbReference type="EMBL" id="BAABAU010000001">
    <property type="protein sequence ID" value="GAA4266298.1"/>
    <property type="molecule type" value="Genomic_DNA"/>
</dbReference>
<dbReference type="SUPFAM" id="SSF48498">
    <property type="entry name" value="Tetracyclin repressor-like, C-terminal domain"/>
    <property type="match status" value="1"/>
</dbReference>
<dbReference type="Proteomes" id="UP001501594">
    <property type="component" value="Unassembled WGS sequence"/>
</dbReference>
<comment type="caution">
    <text evidence="3">The sequence shown here is derived from an EMBL/GenBank/DDBJ whole genome shotgun (WGS) entry which is preliminary data.</text>
</comment>
<dbReference type="InterPro" id="IPR050109">
    <property type="entry name" value="HTH-type_TetR-like_transc_reg"/>
</dbReference>
<evidence type="ECO:0000259" key="2">
    <source>
        <dbReference type="Pfam" id="PF13977"/>
    </source>
</evidence>
<organism evidence="3 4">
    <name type="scientific">Frondihabitans peucedani</name>
    <dbReference type="NCBI Taxonomy" id="598626"/>
    <lineage>
        <taxon>Bacteria</taxon>
        <taxon>Bacillati</taxon>
        <taxon>Actinomycetota</taxon>
        <taxon>Actinomycetes</taxon>
        <taxon>Micrococcales</taxon>
        <taxon>Microbacteriaceae</taxon>
        <taxon>Frondihabitans</taxon>
    </lineage>
</organism>
<sequence length="202" mass="21909">MTTSQEPGRSRGGRQDEIDDAAKRIAFTSGLSGITLRRLSATVGVEPGVIAQHEPSITSLVARIFEELANDEREQTAREIAVPGTPLEAMRVLVESLLDTSHDGFNSVWADAWSLGRHNAPLARAARESMAAWNTLVLDLVARGIASGDFCDIDPDLVAMQFLSLIDSTTAYSLVGYRTADDRARLIRRTLEITLGLDEGSL</sequence>
<dbReference type="InterPro" id="IPR036271">
    <property type="entry name" value="Tet_transcr_reg_TetR-rel_C_sf"/>
</dbReference>
<accession>A0ABP8E262</accession>
<dbReference type="PANTHER" id="PTHR30055">
    <property type="entry name" value="HTH-TYPE TRANSCRIPTIONAL REGULATOR RUTR"/>
    <property type="match status" value="1"/>
</dbReference>
<keyword evidence="4" id="KW-1185">Reference proteome</keyword>
<proteinExistence type="predicted"/>
<name>A0ABP8E262_9MICO</name>
<dbReference type="InterPro" id="IPR039538">
    <property type="entry name" value="BetI_C"/>
</dbReference>
<evidence type="ECO:0000313" key="4">
    <source>
        <dbReference type="Proteomes" id="UP001501594"/>
    </source>
</evidence>
<dbReference type="PANTHER" id="PTHR30055:SF200">
    <property type="entry name" value="HTH-TYPE TRANSCRIPTIONAL REPRESSOR BDCR"/>
    <property type="match status" value="1"/>
</dbReference>
<evidence type="ECO:0000313" key="3">
    <source>
        <dbReference type="EMBL" id="GAA4266298.1"/>
    </source>
</evidence>
<reference evidence="4" key="1">
    <citation type="journal article" date="2019" name="Int. J. Syst. Evol. Microbiol.">
        <title>The Global Catalogue of Microorganisms (GCM) 10K type strain sequencing project: providing services to taxonomists for standard genome sequencing and annotation.</title>
        <authorList>
            <consortium name="The Broad Institute Genomics Platform"/>
            <consortium name="The Broad Institute Genome Sequencing Center for Infectious Disease"/>
            <person name="Wu L."/>
            <person name="Ma J."/>
        </authorList>
    </citation>
    <scope>NUCLEOTIDE SEQUENCE [LARGE SCALE GENOMIC DNA]</scope>
    <source>
        <strain evidence="4">JCM 17442</strain>
    </source>
</reference>
<dbReference type="Pfam" id="PF13977">
    <property type="entry name" value="TetR_C_6"/>
    <property type="match status" value="1"/>
</dbReference>
<dbReference type="Gene3D" id="1.10.357.10">
    <property type="entry name" value="Tetracycline Repressor, domain 2"/>
    <property type="match status" value="1"/>
</dbReference>
<gene>
    <name evidence="3" type="ORF">GCM10022256_19100</name>
</gene>
<evidence type="ECO:0000256" key="1">
    <source>
        <dbReference type="ARBA" id="ARBA00023125"/>
    </source>
</evidence>
<protein>
    <recommendedName>
        <fullName evidence="2">BetI-type transcriptional repressor C-terminal domain-containing protein</fullName>
    </recommendedName>
</protein>